<dbReference type="AlphaFoldDB" id="A0AAE1SKJ8"/>
<comment type="caution">
    <text evidence="2">The sequence shown here is derived from an EMBL/GenBank/DDBJ whole genome shotgun (WGS) entry which is preliminary data.</text>
</comment>
<evidence type="ECO:0000313" key="2">
    <source>
        <dbReference type="EMBL" id="KAK4371375.1"/>
    </source>
</evidence>
<accession>A0AAE1SKJ8</accession>
<protein>
    <submittedName>
        <fullName evidence="2">Uncharacterized protein</fullName>
    </submittedName>
</protein>
<organism evidence="2 3">
    <name type="scientific">Anisodus tanguticus</name>
    <dbReference type="NCBI Taxonomy" id="243964"/>
    <lineage>
        <taxon>Eukaryota</taxon>
        <taxon>Viridiplantae</taxon>
        <taxon>Streptophyta</taxon>
        <taxon>Embryophyta</taxon>
        <taxon>Tracheophyta</taxon>
        <taxon>Spermatophyta</taxon>
        <taxon>Magnoliopsida</taxon>
        <taxon>eudicotyledons</taxon>
        <taxon>Gunneridae</taxon>
        <taxon>Pentapetalae</taxon>
        <taxon>asterids</taxon>
        <taxon>lamiids</taxon>
        <taxon>Solanales</taxon>
        <taxon>Solanaceae</taxon>
        <taxon>Solanoideae</taxon>
        <taxon>Hyoscyameae</taxon>
        <taxon>Anisodus</taxon>
    </lineage>
</organism>
<evidence type="ECO:0000256" key="1">
    <source>
        <dbReference type="SAM" id="SignalP"/>
    </source>
</evidence>
<dbReference type="Proteomes" id="UP001291623">
    <property type="component" value="Unassembled WGS sequence"/>
</dbReference>
<proteinExistence type="predicted"/>
<reference evidence="2" key="1">
    <citation type="submission" date="2023-12" db="EMBL/GenBank/DDBJ databases">
        <title>Genome assembly of Anisodus tanguticus.</title>
        <authorList>
            <person name="Wang Y.-J."/>
        </authorList>
    </citation>
    <scope>NUCLEOTIDE SEQUENCE</scope>
    <source>
        <strain evidence="2">KB-2021</strain>
        <tissue evidence="2">Leaf</tissue>
    </source>
</reference>
<feature type="chain" id="PRO_5041915036" evidence="1">
    <location>
        <begin position="24"/>
        <end position="181"/>
    </location>
</feature>
<keyword evidence="3" id="KW-1185">Reference proteome</keyword>
<evidence type="ECO:0000313" key="3">
    <source>
        <dbReference type="Proteomes" id="UP001291623"/>
    </source>
</evidence>
<dbReference type="EMBL" id="JAVYJV010000005">
    <property type="protein sequence ID" value="KAK4371375.1"/>
    <property type="molecule type" value="Genomic_DNA"/>
</dbReference>
<name>A0AAE1SKJ8_9SOLA</name>
<keyword evidence="1" id="KW-0732">Signal</keyword>
<sequence>MQLFTLLHLISIFSALILLLSQSEIEVPHSSTPLFYSSSQGGLVFTGGIVGFIFSRNPATLSNGVLLEDLSSESGQFMNRVFQLGGPGKQWFQSHQHMKNVSLGEIYGELVSHSSLCLESSLDEMYGELVALSILCLARFSLTLRRMLHLILALNRRTSHIKCLDATKTHISAHNAKINIS</sequence>
<gene>
    <name evidence="2" type="ORF">RND71_010850</name>
</gene>
<feature type="signal peptide" evidence="1">
    <location>
        <begin position="1"/>
        <end position="23"/>
    </location>
</feature>